<dbReference type="InterPro" id="IPR043565">
    <property type="entry name" value="PAX_fam"/>
</dbReference>
<dbReference type="FunFam" id="1.10.10.10:FF:000031">
    <property type="entry name" value="Paired box protein Pax-7"/>
    <property type="match status" value="1"/>
</dbReference>
<evidence type="ECO:0000256" key="1">
    <source>
        <dbReference type="ARBA" id="ARBA00004123"/>
    </source>
</evidence>
<organism evidence="12 13">
    <name type="scientific">Plectus sambesii</name>
    <dbReference type="NCBI Taxonomy" id="2011161"/>
    <lineage>
        <taxon>Eukaryota</taxon>
        <taxon>Metazoa</taxon>
        <taxon>Ecdysozoa</taxon>
        <taxon>Nematoda</taxon>
        <taxon>Chromadorea</taxon>
        <taxon>Plectida</taxon>
        <taxon>Plectina</taxon>
        <taxon>Plectoidea</taxon>
        <taxon>Plectidae</taxon>
        <taxon>Plectus</taxon>
    </lineage>
</organism>
<evidence type="ECO:0000259" key="11">
    <source>
        <dbReference type="PROSITE" id="PS51057"/>
    </source>
</evidence>
<evidence type="ECO:0000256" key="5">
    <source>
        <dbReference type="ARBA" id="ARBA00023015"/>
    </source>
</evidence>
<dbReference type="GO" id="GO:0005634">
    <property type="term" value="C:nucleus"/>
    <property type="evidence" value="ECO:0007669"/>
    <property type="project" value="UniProtKB-SubCell"/>
</dbReference>
<dbReference type="InterPro" id="IPR001523">
    <property type="entry name" value="Paired_dom"/>
</dbReference>
<keyword evidence="8" id="KW-0804">Transcription</keyword>
<comment type="similarity">
    <text evidence="2">Belongs to the paired homeobox family.</text>
</comment>
<proteinExistence type="inferred from homology"/>
<evidence type="ECO:0000256" key="6">
    <source>
        <dbReference type="ARBA" id="ARBA00023125"/>
    </source>
</evidence>
<dbReference type="Gene3D" id="1.10.10.10">
    <property type="entry name" value="Winged helix-like DNA-binding domain superfamily/Winged helix DNA-binding domain"/>
    <property type="match status" value="2"/>
</dbReference>
<keyword evidence="5" id="KW-0805">Transcription regulation</keyword>
<dbReference type="AlphaFoldDB" id="A0A914WZW7"/>
<feature type="region of interest" description="Disordered" evidence="10">
    <location>
        <begin position="142"/>
        <end position="166"/>
    </location>
</feature>
<feature type="compositionally biased region" description="Basic and acidic residues" evidence="10">
    <location>
        <begin position="146"/>
        <end position="158"/>
    </location>
</feature>
<dbReference type="PANTHER" id="PTHR45636:SF49">
    <property type="entry name" value="PAIRED BOX PROTEIN 3 HOMOLOG"/>
    <property type="match status" value="1"/>
</dbReference>
<keyword evidence="3" id="KW-0217">Developmental protein</keyword>
<dbReference type="SUPFAM" id="SSF46689">
    <property type="entry name" value="Homeodomain-like"/>
    <property type="match status" value="1"/>
</dbReference>
<dbReference type="WBParaSite" id="PSAMB.scaffold5915size10596.g27541.t1">
    <property type="protein sequence ID" value="PSAMB.scaffold5915size10596.g27541.t1"/>
    <property type="gene ID" value="PSAMB.scaffold5915size10596.g27541"/>
</dbReference>
<accession>A0A914WZW7</accession>
<sequence length="202" mass="22245">MADANSMTFTNILGQGRVNQLGGVFINGRPLPHHIRMKIIELAASGVRPCVISRQLRVSHGCVSKILYRYAETGSISPGQIGGNPRSRMTIQAVEKQIVRLKTENPTMFANELREKLIEQDFCTRANAPTVSSINRLLRSRGLNSARDERDNDREKTPSPDTAKSTALKHSIDNLLGLVHQKQQQLVIGKSFLCVGISATAD</sequence>
<dbReference type="PROSITE" id="PS00034">
    <property type="entry name" value="PAIRED_1"/>
    <property type="match status" value="1"/>
</dbReference>
<dbReference type="Proteomes" id="UP000887566">
    <property type="component" value="Unplaced"/>
</dbReference>
<dbReference type="PROSITE" id="PS51057">
    <property type="entry name" value="PAIRED_2"/>
    <property type="match status" value="1"/>
</dbReference>
<keyword evidence="7" id="KW-0371">Homeobox</keyword>
<evidence type="ECO:0000313" key="12">
    <source>
        <dbReference type="Proteomes" id="UP000887566"/>
    </source>
</evidence>
<dbReference type="InterPro" id="IPR036388">
    <property type="entry name" value="WH-like_DNA-bd_sf"/>
</dbReference>
<evidence type="ECO:0000256" key="10">
    <source>
        <dbReference type="SAM" id="MobiDB-lite"/>
    </source>
</evidence>
<dbReference type="InterPro" id="IPR009057">
    <property type="entry name" value="Homeodomain-like_sf"/>
</dbReference>
<dbReference type="InterPro" id="IPR043182">
    <property type="entry name" value="PAIRED_DNA-bd_dom"/>
</dbReference>
<evidence type="ECO:0000256" key="7">
    <source>
        <dbReference type="ARBA" id="ARBA00023155"/>
    </source>
</evidence>
<evidence type="ECO:0000313" key="13">
    <source>
        <dbReference type="WBParaSite" id="PSAMB.scaffold5915size10596.g27541.t1"/>
    </source>
</evidence>
<evidence type="ECO:0000256" key="3">
    <source>
        <dbReference type="ARBA" id="ARBA00022473"/>
    </source>
</evidence>
<dbReference type="GO" id="GO:0000978">
    <property type="term" value="F:RNA polymerase II cis-regulatory region sequence-specific DNA binding"/>
    <property type="evidence" value="ECO:0007669"/>
    <property type="project" value="TreeGrafter"/>
</dbReference>
<protein>
    <submittedName>
        <fullName evidence="13">Paired domain-containing protein</fullName>
    </submittedName>
</protein>
<comment type="subcellular location">
    <subcellularLocation>
        <location evidence="1">Nucleus</location>
    </subcellularLocation>
</comment>
<evidence type="ECO:0000256" key="2">
    <source>
        <dbReference type="ARBA" id="ARBA00005733"/>
    </source>
</evidence>
<dbReference type="GO" id="GO:0000981">
    <property type="term" value="F:DNA-binding transcription factor activity, RNA polymerase II-specific"/>
    <property type="evidence" value="ECO:0007669"/>
    <property type="project" value="TreeGrafter"/>
</dbReference>
<evidence type="ECO:0000256" key="4">
    <source>
        <dbReference type="ARBA" id="ARBA00022724"/>
    </source>
</evidence>
<keyword evidence="12" id="KW-1185">Reference proteome</keyword>
<name>A0A914WZW7_9BILA</name>
<feature type="domain" description="Paired" evidence="11">
    <location>
        <begin position="14"/>
        <end position="141"/>
    </location>
</feature>
<dbReference type="PRINTS" id="PR00027">
    <property type="entry name" value="PAIREDBOX"/>
</dbReference>
<dbReference type="SMART" id="SM00351">
    <property type="entry name" value="PAX"/>
    <property type="match status" value="1"/>
</dbReference>
<evidence type="ECO:0000256" key="9">
    <source>
        <dbReference type="ARBA" id="ARBA00023242"/>
    </source>
</evidence>
<dbReference type="PANTHER" id="PTHR45636">
    <property type="entry name" value="PAIRED BOX PROTEIN PAX-6-RELATED-RELATED"/>
    <property type="match status" value="1"/>
</dbReference>
<keyword evidence="4" id="KW-0563">Paired box</keyword>
<dbReference type="GO" id="GO:0007365">
    <property type="term" value="P:periodic partitioning"/>
    <property type="evidence" value="ECO:0007669"/>
    <property type="project" value="UniProtKB-ARBA"/>
</dbReference>
<dbReference type="Pfam" id="PF00292">
    <property type="entry name" value="PAX"/>
    <property type="match status" value="1"/>
</dbReference>
<keyword evidence="9" id="KW-0539">Nucleus</keyword>
<reference evidence="13" key="1">
    <citation type="submission" date="2022-11" db="UniProtKB">
        <authorList>
            <consortium name="WormBaseParasite"/>
        </authorList>
    </citation>
    <scope>IDENTIFICATION</scope>
</reference>
<evidence type="ECO:0000256" key="8">
    <source>
        <dbReference type="ARBA" id="ARBA00023163"/>
    </source>
</evidence>
<keyword evidence="6" id="KW-0238">DNA-binding</keyword>